<dbReference type="Proteomes" id="UP000092600">
    <property type="component" value="Unassembled WGS sequence"/>
</dbReference>
<gene>
    <name evidence="2" type="ORF">ACMD2_26827</name>
</gene>
<reference evidence="2 3" key="1">
    <citation type="journal article" date="2016" name="DNA Res.">
        <title>The draft genome of MD-2 pineapple using hybrid error correction of long reads.</title>
        <authorList>
            <person name="Redwan R.M."/>
            <person name="Saidin A."/>
            <person name="Kumar S.V."/>
        </authorList>
    </citation>
    <scope>NUCLEOTIDE SEQUENCE [LARGE SCALE GENOMIC DNA]</scope>
    <source>
        <strain evidence="3">cv. MD2</strain>
        <tissue evidence="2">Leaf</tissue>
    </source>
</reference>
<accession>A0A199V271</accession>
<evidence type="ECO:0000259" key="1">
    <source>
        <dbReference type="Pfam" id="PF20252"/>
    </source>
</evidence>
<dbReference type="InterPro" id="IPR046455">
    <property type="entry name" value="Sec7/BIG1-like_C"/>
</dbReference>
<dbReference type="Pfam" id="PF20252">
    <property type="entry name" value="BIG2_C"/>
    <property type="match status" value="1"/>
</dbReference>
<dbReference type="AlphaFoldDB" id="A0A199V271"/>
<feature type="domain" description="Sec7/BIG1-like C-terminal" evidence="1">
    <location>
        <begin position="17"/>
        <end position="205"/>
    </location>
</feature>
<name>A0A199V271_ANACO</name>
<dbReference type="EMBL" id="LSRQ01003639">
    <property type="protein sequence ID" value="OAY71083.1"/>
    <property type="molecule type" value="Genomic_DNA"/>
</dbReference>
<organism evidence="2 3">
    <name type="scientific">Ananas comosus</name>
    <name type="common">Pineapple</name>
    <name type="synonym">Ananas ananas</name>
    <dbReference type="NCBI Taxonomy" id="4615"/>
    <lineage>
        <taxon>Eukaryota</taxon>
        <taxon>Viridiplantae</taxon>
        <taxon>Streptophyta</taxon>
        <taxon>Embryophyta</taxon>
        <taxon>Tracheophyta</taxon>
        <taxon>Spermatophyta</taxon>
        <taxon>Magnoliopsida</taxon>
        <taxon>Liliopsida</taxon>
        <taxon>Poales</taxon>
        <taxon>Bromeliaceae</taxon>
        <taxon>Bromelioideae</taxon>
        <taxon>Ananas</taxon>
    </lineage>
</organism>
<sequence>MLFSVGACMTEQAAGMAVMEIYNMYRAQLSVQNTVVLFEALHVVASHAHKINSDSDLRSKLQELGSMTQMQDPPLLRLENESYQLCLTLLQTIIVDRPLNAANWDVQVENHLVNLCREVLQVYLSAAKPSQLQQKAHWPIPVGSAKRRELAARAPLVVATLQAICGLGDSSLEKNLSHFFPLLAGLISCEHGSSEVQVALSDMLSTDEDAIHDEGLFCAHVVDRSSYLLIWKLGFSQKDAS</sequence>
<proteinExistence type="predicted"/>
<evidence type="ECO:0000313" key="3">
    <source>
        <dbReference type="Proteomes" id="UP000092600"/>
    </source>
</evidence>
<evidence type="ECO:0000313" key="2">
    <source>
        <dbReference type="EMBL" id="OAY71083.1"/>
    </source>
</evidence>
<comment type="caution">
    <text evidence="2">The sequence shown here is derived from an EMBL/GenBank/DDBJ whole genome shotgun (WGS) entry which is preliminary data.</text>
</comment>
<dbReference type="STRING" id="4615.A0A199V271"/>
<protein>
    <submittedName>
        <fullName evidence="2">Brefeldin A-inhibited guanine nucleotide-exchange protein 2</fullName>
    </submittedName>
</protein>